<keyword evidence="2" id="KW-1003">Cell membrane</keyword>
<dbReference type="InterPro" id="IPR039421">
    <property type="entry name" value="Type_1_exporter"/>
</dbReference>
<dbReference type="Proteomes" id="UP000267418">
    <property type="component" value="Unassembled WGS sequence"/>
</dbReference>
<dbReference type="PROSITE" id="PS50929">
    <property type="entry name" value="ABC_TM1F"/>
    <property type="match status" value="1"/>
</dbReference>
<dbReference type="InterPro" id="IPR005898">
    <property type="entry name" value="Cyc_pep_transpt_SyrD/YojI"/>
</dbReference>
<feature type="transmembrane region" description="Helical" evidence="8">
    <location>
        <begin position="167"/>
        <end position="186"/>
    </location>
</feature>
<dbReference type="AlphaFoldDB" id="A0A431TIN8"/>
<keyword evidence="6 8" id="KW-1133">Transmembrane helix</keyword>
<accession>A0A431TIN8</accession>
<comment type="subcellular location">
    <subcellularLocation>
        <location evidence="1">Cell membrane</location>
        <topology evidence="1">Multi-pass membrane protein</topology>
    </subcellularLocation>
</comment>
<reference evidence="11 12" key="1">
    <citation type="submission" date="2018-12" db="EMBL/GenBank/DDBJ databases">
        <title>The genome of Variovorax gossypii DSM 100435.</title>
        <authorList>
            <person name="Gao J."/>
            <person name="Sun J."/>
        </authorList>
    </citation>
    <scope>NUCLEOTIDE SEQUENCE [LARGE SCALE GENOMIC DNA]</scope>
    <source>
        <strain evidence="11 12">DSM 100435</strain>
    </source>
</reference>
<evidence type="ECO:0000256" key="4">
    <source>
        <dbReference type="ARBA" id="ARBA00022741"/>
    </source>
</evidence>
<evidence type="ECO:0000259" key="9">
    <source>
        <dbReference type="PROSITE" id="PS50893"/>
    </source>
</evidence>
<evidence type="ECO:0000313" key="12">
    <source>
        <dbReference type="Proteomes" id="UP000267418"/>
    </source>
</evidence>
<dbReference type="InterPro" id="IPR027417">
    <property type="entry name" value="P-loop_NTPase"/>
</dbReference>
<dbReference type="PANTHER" id="PTHR43394">
    <property type="entry name" value="ATP-DEPENDENT PERMEASE MDL1, MITOCHONDRIAL"/>
    <property type="match status" value="1"/>
</dbReference>
<dbReference type="OrthoDB" id="9760776at2"/>
<organism evidence="11 12">
    <name type="scientific">Variovorax gossypii</name>
    <dbReference type="NCBI Taxonomy" id="1679495"/>
    <lineage>
        <taxon>Bacteria</taxon>
        <taxon>Pseudomonadati</taxon>
        <taxon>Pseudomonadota</taxon>
        <taxon>Betaproteobacteria</taxon>
        <taxon>Burkholderiales</taxon>
        <taxon>Comamonadaceae</taxon>
        <taxon>Variovorax</taxon>
    </lineage>
</organism>
<dbReference type="Pfam" id="PF00664">
    <property type="entry name" value="ABC_membrane"/>
    <property type="match status" value="1"/>
</dbReference>
<feature type="transmembrane region" description="Helical" evidence="8">
    <location>
        <begin position="143"/>
        <end position="161"/>
    </location>
</feature>
<dbReference type="SUPFAM" id="SSF90123">
    <property type="entry name" value="ABC transporter transmembrane region"/>
    <property type="match status" value="1"/>
</dbReference>
<evidence type="ECO:0000256" key="8">
    <source>
        <dbReference type="SAM" id="Phobius"/>
    </source>
</evidence>
<dbReference type="InterPro" id="IPR036640">
    <property type="entry name" value="ABC1_TM_sf"/>
</dbReference>
<evidence type="ECO:0000256" key="2">
    <source>
        <dbReference type="ARBA" id="ARBA00022475"/>
    </source>
</evidence>
<keyword evidence="3 8" id="KW-0812">Transmembrane</keyword>
<dbReference type="GO" id="GO:0016887">
    <property type="term" value="F:ATP hydrolysis activity"/>
    <property type="evidence" value="ECO:0007669"/>
    <property type="project" value="InterPro"/>
</dbReference>
<keyword evidence="7 8" id="KW-0472">Membrane</keyword>
<feature type="domain" description="ABC transporter" evidence="9">
    <location>
        <begin position="344"/>
        <end position="563"/>
    </location>
</feature>
<dbReference type="SMART" id="SM00382">
    <property type="entry name" value="AAA"/>
    <property type="match status" value="1"/>
</dbReference>
<dbReference type="CDD" id="cd03228">
    <property type="entry name" value="ABCC_MRP_Like"/>
    <property type="match status" value="1"/>
</dbReference>
<dbReference type="NCBIfam" id="TIGR01194">
    <property type="entry name" value="cyc_pep_trnsptr"/>
    <property type="match status" value="1"/>
</dbReference>
<dbReference type="PROSITE" id="PS50893">
    <property type="entry name" value="ABC_TRANSPORTER_2"/>
    <property type="match status" value="1"/>
</dbReference>
<dbReference type="GO" id="GO:0015421">
    <property type="term" value="F:ABC-type oligopeptide transporter activity"/>
    <property type="evidence" value="ECO:0007669"/>
    <property type="project" value="TreeGrafter"/>
</dbReference>
<keyword evidence="4" id="KW-0547">Nucleotide-binding</keyword>
<feature type="transmembrane region" description="Helical" evidence="8">
    <location>
        <begin position="29"/>
        <end position="51"/>
    </location>
</feature>
<dbReference type="PANTHER" id="PTHR43394:SF1">
    <property type="entry name" value="ATP-BINDING CASSETTE SUB-FAMILY B MEMBER 10, MITOCHONDRIAL"/>
    <property type="match status" value="1"/>
</dbReference>
<protein>
    <submittedName>
        <fullName evidence="11">Cyclic peptide export ABC transporter</fullName>
    </submittedName>
</protein>
<dbReference type="GO" id="GO:1904680">
    <property type="term" value="F:peptide transmembrane transporter activity"/>
    <property type="evidence" value="ECO:0007669"/>
    <property type="project" value="InterPro"/>
</dbReference>
<keyword evidence="12" id="KW-1185">Reference proteome</keyword>
<feature type="transmembrane region" description="Helical" evidence="8">
    <location>
        <begin position="63"/>
        <end position="86"/>
    </location>
</feature>
<dbReference type="Pfam" id="PF00005">
    <property type="entry name" value="ABC_tran"/>
    <property type="match status" value="1"/>
</dbReference>
<evidence type="ECO:0000259" key="10">
    <source>
        <dbReference type="PROSITE" id="PS50929"/>
    </source>
</evidence>
<keyword evidence="5" id="KW-0067">ATP-binding</keyword>
<name>A0A431TIN8_9BURK</name>
<dbReference type="GO" id="GO:0005886">
    <property type="term" value="C:plasma membrane"/>
    <property type="evidence" value="ECO:0007669"/>
    <property type="project" value="UniProtKB-SubCell"/>
</dbReference>
<proteinExistence type="predicted"/>
<evidence type="ECO:0000256" key="3">
    <source>
        <dbReference type="ARBA" id="ARBA00022692"/>
    </source>
</evidence>
<dbReference type="GO" id="GO:0005524">
    <property type="term" value="F:ATP binding"/>
    <property type="evidence" value="ECO:0007669"/>
    <property type="project" value="UniProtKB-KW"/>
</dbReference>
<evidence type="ECO:0000256" key="5">
    <source>
        <dbReference type="ARBA" id="ARBA00022840"/>
    </source>
</evidence>
<evidence type="ECO:0000313" key="11">
    <source>
        <dbReference type="EMBL" id="RTQ32912.1"/>
    </source>
</evidence>
<dbReference type="InterPro" id="IPR003593">
    <property type="entry name" value="AAA+_ATPase"/>
</dbReference>
<evidence type="ECO:0000256" key="1">
    <source>
        <dbReference type="ARBA" id="ARBA00004651"/>
    </source>
</evidence>
<dbReference type="Gene3D" id="3.40.50.300">
    <property type="entry name" value="P-loop containing nucleotide triphosphate hydrolases"/>
    <property type="match status" value="1"/>
</dbReference>
<comment type="caution">
    <text evidence="11">The sequence shown here is derived from an EMBL/GenBank/DDBJ whole genome shotgun (WGS) entry which is preliminary data.</text>
</comment>
<dbReference type="EMBL" id="RXOE01000005">
    <property type="protein sequence ID" value="RTQ32912.1"/>
    <property type="molecule type" value="Genomic_DNA"/>
</dbReference>
<evidence type="ECO:0000256" key="7">
    <source>
        <dbReference type="ARBA" id="ARBA00023136"/>
    </source>
</evidence>
<evidence type="ECO:0000256" key="6">
    <source>
        <dbReference type="ARBA" id="ARBA00022989"/>
    </source>
</evidence>
<sequence length="566" mass="61914">MLRVVPPDASPLNRSSTFTAETRRLLRPFAYVVVLATMLGCMSGVATALLLEQINSALHGSSAIARSTAVGLAALGLLAVGSHALAGIVNSFTGQRVVAALRKDVSLRILHAPVASIEHMKSHRLQAILNEDINTISTFTAEFAGHASAFAVTAGCAIYLLKLSPVLFMLSAVAIGVGIVFTYLAAKIWIRDFNAARVAEDDLQKQYRAVIEGAKELRLNRHRRAHVHGLRLASAADEVARRNARALSLFWAAEGTNSALFFLVVLTILIARPWLALDAEVASGFVIVLLFVKGPIEELASLLPFFSQAQVAFRRIARLSADFSREKEALASDPVQVAALAGHIELRQVHYRFDAPGGGPAPFELGPIDLRIQRGETLFIVGGNGSGKTTLVKLLLGLYRPSQGQVLLDGVAVDDSLREAYRALFSAIFSDYFLFDELVDPSPEQQRTAKALLERLKISGKTELAEGAFSTTDLSTGQRKRLALIHAWLEDRPVMLFDEWAADQDPEFRQVFYLELLPELKRLGKTLIVISHDDRYFGAADRVIRLVQGQIADEVFPFRQGMRTSP</sequence>
<feature type="transmembrane region" description="Helical" evidence="8">
    <location>
        <begin position="249"/>
        <end position="268"/>
    </location>
</feature>
<dbReference type="InterPro" id="IPR003439">
    <property type="entry name" value="ABC_transporter-like_ATP-bd"/>
</dbReference>
<feature type="domain" description="ABC transmembrane type-1" evidence="10">
    <location>
        <begin position="32"/>
        <end position="308"/>
    </location>
</feature>
<dbReference type="Gene3D" id="1.20.1560.10">
    <property type="entry name" value="ABC transporter type 1, transmembrane domain"/>
    <property type="match status" value="1"/>
</dbReference>
<gene>
    <name evidence="11" type="ORF">EJP69_19615</name>
</gene>
<dbReference type="SUPFAM" id="SSF52540">
    <property type="entry name" value="P-loop containing nucleoside triphosphate hydrolases"/>
    <property type="match status" value="1"/>
</dbReference>
<dbReference type="InterPro" id="IPR011527">
    <property type="entry name" value="ABC1_TM_dom"/>
</dbReference>